<evidence type="ECO:0000313" key="1">
    <source>
        <dbReference type="EMBL" id="KAI7959642.1"/>
    </source>
</evidence>
<keyword evidence="2" id="KW-1185">Reference proteome</keyword>
<proteinExistence type="predicted"/>
<dbReference type="EMBL" id="CM045867">
    <property type="protein sequence ID" value="KAI7959642.1"/>
    <property type="molecule type" value="Genomic_DNA"/>
</dbReference>
<gene>
    <name evidence="1" type="ORF">MJO28_003433</name>
</gene>
<protein>
    <submittedName>
        <fullName evidence="1">Uncharacterized protein</fullName>
    </submittedName>
</protein>
<name>A0ACC0ET54_9BASI</name>
<evidence type="ECO:0000313" key="2">
    <source>
        <dbReference type="Proteomes" id="UP001060170"/>
    </source>
</evidence>
<reference evidence="2" key="1">
    <citation type="journal article" date="2018" name="BMC Genomics">
        <title>Genomic insights into host adaptation between the wheat stripe rust pathogen (Puccinia striiformis f. sp. tritici) and the barley stripe rust pathogen (Puccinia striiformis f. sp. hordei).</title>
        <authorList>
            <person name="Xia C."/>
            <person name="Wang M."/>
            <person name="Yin C."/>
            <person name="Cornejo O.E."/>
            <person name="Hulbert S.H."/>
            <person name="Chen X."/>
        </authorList>
    </citation>
    <scope>NUCLEOTIDE SEQUENCE [LARGE SCALE GENOMIC DNA]</scope>
    <source>
        <strain evidence="2">93-210</strain>
    </source>
</reference>
<sequence>MQGHSERSATGYVPVASSLHFQGLLLQFTATASPVSISVGINSKSTAAEDGGGLMPFRRSLAGSGDVNRPYIHVQTLLTNL</sequence>
<dbReference type="Proteomes" id="UP001060170">
    <property type="component" value="Chromosome 3"/>
</dbReference>
<organism evidence="1 2">
    <name type="scientific">Puccinia striiformis f. sp. tritici</name>
    <dbReference type="NCBI Taxonomy" id="168172"/>
    <lineage>
        <taxon>Eukaryota</taxon>
        <taxon>Fungi</taxon>
        <taxon>Dikarya</taxon>
        <taxon>Basidiomycota</taxon>
        <taxon>Pucciniomycotina</taxon>
        <taxon>Pucciniomycetes</taxon>
        <taxon>Pucciniales</taxon>
        <taxon>Pucciniaceae</taxon>
        <taxon>Puccinia</taxon>
    </lineage>
</organism>
<accession>A0ACC0ET54</accession>
<reference evidence="2" key="2">
    <citation type="journal article" date="2018" name="Mol. Plant Microbe Interact.">
        <title>Genome sequence resources for the wheat stripe rust pathogen (Puccinia striiformis f. sp. tritici) and the barley stripe rust pathogen (Puccinia striiformis f. sp. hordei).</title>
        <authorList>
            <person name="Xia C."/>
            <person name="Wang M."/>
            <person name="Yin C."/>
            <person name="Cornejo O.E."/>
            <person name="Hulbert S.H."/>
            <person name="Chen X."/>
        </authorList>
    </citation>
    <scope>NUCLEOTIDE SEQUENCE [LARGE SCALE GENOMIC DNA]</scope>
    <source>
        <strain evidence="2">93-210</strain>
    </source>
</reference>
<reference evidence="1 2" key="3">
    <citation type="journal article" date="2022" name="Microbiol. Spectr.">
        <title>Folding features and dynamics of 3D genome architecture in plant fungal pathogens.</title>
        <authorList>
            <person name="Xia C."/>
        </authorList>
    </citation>
    <scope>NUCLEOTIDE SEQUENCE [LARGE SCALE GENOMIC DNA]</scope>
    <source>
        <strain evidence="1 2">93-210</strain>
    </source>
</reference>
<comment type="caution">
    <text evidence="1">The sequence shown here is derived from an EMBL/GenBank/DDBJ whole genome shotgun (WGS) entry which is preliminary data.</text>
</comment>